<comment type="caution">
    <text evidence="2">The sequence shown here is derived from an EMBL/GenBank/DDBJ whole genome shotgun (WGS) entry which is preliminary data.</text>
</comment>
<dbReference type="Proteomes" id="UP000253529">
    <property type="component" value="Unassembled WGS sequence"/>
</dbReference>
<dbReference type="AlphaFoldDB" id="A0A366ETK3"/>
<proteinExistence type="predicted"/>
<sequence>MMTVSRSGGLFLIALLGATGATAEAAPIVTQSSVFANGAAVGGTQPDSITVGAGSVWVEYGDGVDSTGVIPGNSTIVQYNTSGAIKRVYSISGEVDGLKVDPSTGTVWALQNQDANATLSLINPTTGVVTGPLKYAAPPYAYGNNPPGPAPLNNGRGYDDVAFLNGKVYLSYTNPANPTDSVLQVLDNGAHPSGTLTTTSILTAAATGVTSSANEPDIDSLKSTPNGELALTTEGDGPGCCDPIGEYTLIAHPGAPNQTVTNVRVTNAGNNVQGIDDVIFPGATSGWLYVAETSANTVDKVWLSGLDPDTPIVAISGLGEVALVNPADGHVESALLSGLGSPHGMDFVAAPELSTWGMLLLGFAGLGFARHRNRATAGGLLRTGLVDRMHSRREIR</sequence>
<name>A0A366ETK3_9HYPH</name>
<protein>
    <recommendedName>
        <fullName evidence="4">Secreted protein with PEP-CTERM sorting signal</fullName>
    </recommendedName>
</protein>
<reference evidence="2 3" key="1">
    <citation type="submission" date="2018-06" db="EMBL/GenBank/DDBJ databases">
        <title>Genomic Encyclopedia of Type Strains, Phase IV (KMG-IV): sequencing the most valuable type-strain genomes for metagenomic binning, comparative biology and taxonomic classification.</title>
        <authorList>
            <person name="Goeker M."/>
        </authorList>
    </citation>
    <scope>NUCLEOTIDE SEQUENCE [LARGE SCALE GENOMIC DNA]</scope>
    <source>
        <strain evidence="2 3">DSM 24875</strain>
    </source>
</reference>
<evidence type="ECO:0000256" key="1">
    <source>
        <dbReference type="SAM" id="SignalP"/>
    </source>
</evidence>
<keyword evidence="3" id="KW-1185">Reference proteome</keyword>
<accession>A0A366ETK3</accession>
<feature type="chain" id="PRO_5016769061" description="Secreted protein with PEP-CTERM sorting signal" evidence="1">
    <location>
        <begin position="26"/>
        <end position="396"/>
    </location>
</feature>
<dbReference type="EMBL" id="QNRK01000034">
    <property type="protein sequence ID" value="RBP05654.1"/>
    <property type="molecule type" value="Genomic_DNA"/>
</dbReference>
<keyword evidence="1" id="KW-0732">Signal</keyword>
<evidence type="ECO:0008006" key="4">
    <source>
        <dbReference type="Google" id="ProtNLM"/>
    </source>
</evidence>
<dbReference type="SUPFAM" id="SSF75011">
    <property type="entry name" value="3-carboxy-cis,cis-mucoante lactonizing enzyme"/>
    <property type="match status" value="1"/>
</dbReference>
<evidence type="ECO:0000313" key="3">
    <source>
        <dbReference type="Proteomes" id="UP000253529"/>
    </source>
</evidence>
<organism evidence="2 3">
    <name type="scientific">Roseiarcus fermentans</name>
    <dbReference type="NCBI Taxonomy" id="1473586"/>
    <lineage>
        <taxon>Bacteria</taxon>
        <taxon>Pseudomonadati</taxon>
        <taxon>Pseudomonadota</taxon>
        <taxon>Alphaproteobacteria</taxon>
        <taxon>Hyphomicrobiales</taxon>
        <taxon>Roseiarcaceae</taxon>
        <taxon>Roseiarcus</taxon>
    </lineage>
</organism>
<gene>
    <name evidence="2" type="ORF">DFR50_13417</name>
</gene>
<evidence type="ECO:0000313" key="2">
    <source>
        <dbReference type="EMBL" id="RBP05654.1"/>
    </source>
</evidence>
<feature type="signal peptide" evidence="1">
    <location>
        <begin position="1"/>
        <end position="25"/>
    </location>
</feature>